<sequence length="129" mass="13990">MTLTDLQRQVLAEMQIDETVYVNHNVDRADVNSADHLLIIADDPNSISESKLVKGVAVALSLVEIDVASSSDVESANAGLLWRMDGTDIGLSDRELVTPSLDVLSESKALKQKLWQTLSTSAFYPSSAE</sequence>
<proteinExistence type="predicted"/>
<evidence type="ECO:0000313" key="1">
    <source>
        <dbReference type="EMBL" id="MFD2097867.1"/>
    </source>
</evidence>
<dbReference type="RefSeq" id="WP_345340004.1">
    <property type="nucleotide sequence ID" value="NZ_BAABLI010000013.1"/>
</dbReference>
<gene>
    <name evidence="1" type="ORF">ACFSJ3_17915</name>
</gene>
<dbReference type="EMBL" id="JBHUHT010000030">
    <property type="protein sequence ID" value="MFD2097867.1"/>
    <property type="molecule type" value="Genomic_DNA"/>
</dbReference>
<protein>
    <recommendedName>
        <fullName evidence="3">DNA polymerase III subunit psi</fullName>
    </recommendedName>
</protein>
<dbReference type="Proteomes" id="UP001597380">
    <property type="component" value="Unassembled WGS sequence"/>
</dbReference>
<name>A0ABW4XQQ2_9GAMM</name>
<evidence type="ECO:0008006" key="3">
    <source>
        <dbReference type="Google" id="ProtNLM"/>
    </source>
</evidence>
<evidence type="ECO:0000313" key="2">
    <source>
        <dbReference type="Proteomes" id="UP001597380"/>
    </source>
</evidence>
<dbReference type="Gene3D" id="3.40.50.10220">
    <property type="entry name" value="DNA polymerase III, psi subunit"/>
    <property type="match status" value="1"/>
</dbReference>
<keyword evidence="2" id="KW-1185">Reference proteome</keyword>
<reference evidence="2" key="1">
    <citation type="journal article" date="2019" name="Int. J. Syst. Evol. Microbiol.">
        <title>The Global Catalogue of Microorganisms (GCM) 10K type strain sequencing project: providing services to taxonomists for standard genome sequencing and annotation.</title>
        <authorList>
            <consortium name="The Broad Institute Genomics Platform"/>
            <consortium name="The Broad Institute Genome Sequencing Center for Infectious Disease"/>
            <person name="Wu L."/>
            <person name="Ma J."/>
        </authorList>
    </citation>
    <scope>NUCLEOTIDE SEQUENCE [LARGE SCALE GENOMIC DNA]</scope>
    <source>
        <strain evidence="2">CGMCC 1.10992</strain>
    </source>
</reference>
<organism evidence="1 2">
    <name type="scientific">Corallincola platygyrae</name>
    <dbReference type="NCBI Taxonomy" id="1193278"/>
    <lineage>
        <taxon>Bacteria</taxon>
        <taxon>Pseudomonadati</taxon>
        <taxon>Pseudomonadota</taxon>
        <taxon>Gammaproteobacteria</taxon>
        <taxon>Alteromonadales</taxon>
        <taxon>Psychromonadaceae</taxon>
        <taxon>Corallincola</taxon>
    </lineage>
</organism>
<dbReference type="InterPro" id="IPR036654">
    <property type="entry name" value="DNA_pol_III_psi_sf"/>
</dbReference>
<accession>A0ABW4XQQ2</accession>
<comment type="caution">
    <text evidence="1">The sequence shown here is derived from an EMBL/GenBank/DDBJ whole genome shotgun (WGS) entry which is preliminary data.</text>
</comment>